<dbReference type="EMBL" id="CP066701">
    <property type="protein sequence ID" value="QQX25056.1"/>
    <property type="molecule type" value="Genomic_DNA"/>
</dbReference>
<proteinExistence type="predicted"/>
<accession>A0AB37HJB7</accession>
<dbReference type="KEGG" id="hspo:JGZ69_20455"/>
<dbReference type="Proteomes" id="UP000595512">
    <property type="component" value="Chromosome"/>
</dbReference>
<dbReference type="RefSeq" id="WP_170112446.1">
    <property type="nucleotide sequence ID" value="NZ_CP066701.1"/>
</dbReference>
<evidence type="ECO:0000313" key="1">
    <source>
        <dbReference type="EMBL" id="QQX25056.1"/>
    </source>
</evidence>
<reference evidence="1 2" key="1">
    <citation type="submission" date="2020-12" db="EMBL/GenBank/DDBJ databases">
        <title>Taxonomic evaluation of the Bacillus sporothermodurans group of bacteria based on whole genome sequences.</title>
        <authorList>
            <person name="Fiedler G."/>
            <person name="Herbstmann A.-D."/>
            <person name="Doll E."/>
            <person name="Wenning M."/>
            <person name="Brinks E."/>
            <person name="Kabisch J."/>
            <person name="Breitenwieser F."/>
            <person name="Lappann M."/>
            <person name="Boehnlein C."/>
            <person name="Franz C."/>
        </authorList>
    </citation>
    <scope>NUCLEOTIDE SEQUENCE [LARGE SCALE GENOMIC DNA]</scope>
    <source>
        <strain evidence="1 2">DSM 10599</strain>
    </source>
</reference>
<evidence type="ECO:0008006" key="3">
    <source>
        <dbReference type="Google" id="ProtNLM"/>
    </source>
</evidence>
<organism evidence="1 2">
    <name type="scientific">Heyndrickxia sporothermodurans</name>
    <dbReference type="NCBI Taxonomy" id="46224"/>
    <lineage>
        <taxon>Bacteria</taxon>
        <taxon>Bacillati</taxon>
        <taxon>Bacillota</taxon>
        <taxon>Bacilli</taxon>
        <taxon>Bacillales</taxon>
        <taxon>Bacillaceae</taxon>
        <taxon>Heyndrickxia</taxon>
    </lineage>
</organism>
<gene>
    <name evidence="1" type="ORF">JGZ69_20455</name>
</gene>
<evidence type="ECO:0000313" key="2">
    <source>
        <dbReference type="Proteomes" id="UP000595512"/>
    </source>
</evidence>
<name>A0AB37HJB7_9BACI</name>
<dbReference type="AlphaFoldDB" id="A0AB37HJB7"/>
<sequence length="57" mass="6834">MKNYFFCYNKNVSDFLKTKEIHHITVAQDPKTMKIFSLFEINEPFKKALDEYKALSK</sequence>
<protein>
    <recommendedName>
        <fullName evidence="3">DUF5659 domain-containing protein</fullName>
    </recommendedName>
</protein>